<dbReference type="AlphaFoldDB" id="A0A6N9NMF3"/>
<evidence type="ECO:0000313" key="5">
    <source>
        <dbReference type="Proteomes" id="UP000470771"/>
    </source>
</evidence>
<comment type="caution">
    <text evidence="4">The sequence shown here is derived from an EMBL/GenBank/DDBJ whole genome shotgun (WGS) entry which is preliminary data.</text>
</comment>
<accession>A0A6N9NMF3</accession>
<dbReference type="GO" id="GO:0006633">
    <property type="term" value="P:fatty acid biosynthetic process"/>
    <property type="evidence" value="ECO:0007669"/>
    <property type="project" value="InterPro"/>
</dbReference>
<sequence>MNYLAHFYLANGDKGRMVGNFIADHIVGNQYLDFPESIQKGVLQHRAIDTFTDEHPVVLESKKRLRPIFHKFSPVIVDVFYDYLLAKRWNDYSQKSLKDFTINVYEVVNEFHYLIPEKAAFMFSYMERDNWLYNYRKIEGIDRALSGMSRRTIKGSKMELAAEYLRKDEAQYLAEFDAFFPDLVAHARLFE</sequence>
<dbReference type="Proteomes" id="UP000470771">
    <property type="component" value="Unassembled WGS sequence"/>
</dbReference>
<proteinExistence type="predicted"/>
<dbReference type="EMBL" id="WWNE01000007">
    <property type="protein sequence ID" value="NBG66400.1"/>
    <property type="molecule type" value="Genomic_DNA"/>
</dbReference>
<dbReference type="RefSeq" id="WP_160633351.1">
    <property type="nucleotide sequence ID" value="NZ_WWNE01000007.1"/>
</dbReference>
<evidence type="ECO:0000313" key="4">
    <source>
        <dbReference type="EMBL" id="NBG66400.1"/>
    </source>
</evidence>
<dbReference type="PIRSF" id="PIRSF011489">
    <property type="entry name" value="DUF479"/>
    <property type="match status" value="1"/>
</dbReference>
<dbReference type="PANTHER" id="PTHR38764:SF1">
    <property type="entry name" value="ACYL CARRIER PROTEIN PHOSPHODIESTERASE"/>
    <property type="match status" value="1"/>
</dbReference>
<organism evidence="4 5">
    <name type="scientific">Acidiluteibacter ferrifornacis</name>
    <dbReference type="NCBI Taxonomy" id="2692424"/>
    <lineage>
        <taxon>Bacteria</taxon>
        <taxon>Pseudomonadati</taxon>
        <taxon>Bacteroidota</taxon>
        <taxon>Flavobacteriia</taxon>
        <taxon>Flavobacteriales</taxon>
        <taxon>Cryomorphaceae</taxon>
        <taxon>Acidiluteibacter</taxon>
    </lineage>
</organism>
<keyword evidence="3" id="KW-0443">Lipid metabolism</keyword>
<dbReference type="GO" id="GO:0008770">
    <property type="term" value="F:[acyl-carrier-protein] phosphodiesterase activity"/>
    <property type="evidence" value="ECO:0007669"/>
    <property type="project" value="InterPro"/>
</dbReference>
<gene>
    <name evidence="4" type="ORF">GQN54_09750</name>
</gene>
<reference evidence="4 5" key="1">
    <citation type="submission" date="2019-12" db="EMBL/GenBank/DDBJ databases">
        <authorList>
            <person name="Zhao J."/>
        </authorList>
    </citation>
    <scope>NUCLEOTIDE SEQUENCE [LARGE SCALE GENOMIC DNA]</scope>
    <source>
        <strain evidence="4 5">S-15</strain>
    </source>
</reference>
<protein>
    <submittedName>
        <fullName evidence="4">DUF479 domain-containing protein</fullName>
    </submittedName>
</protein>
<keyword evidence="1" id="KW-0444">Lipid biosynthesis</keyword>
<keyword evidence="5" id="KW-1185">Reference proteome</keyword>
<name>A0A6N9NMF3_9FLAO</name>
<keyword evidence="2" id="KW-0378">Hydrolase</keyword>
<dbReference type="Pfam" id="PF04336">
    <property type="entry name" value="ACP_PD"/>
    <property type="match status" value="1"/>
</dbReference>
<evidence type="ECO:0000256" key="2">
    <source>
        <dbReference type="ARBA" id="ARBA00022801"/>
    </source>
</evidence>
<evidence type="ECO:0000256" key="3">
    <source>
        <dbReference type="ARBA" id="ARBA00023098"/>
    </source>
</evidence>
<dbReference type="InterPro" id="IPR007431">
    <property type="entry name" value="ACP_PD"/>
</dbReference>
<dbReference type="PANTHER" id="PTHR38764">
    <property type="entry name" value="ACYL CARRIER PROTEIN PHOSPHODIESTERASE"/>
    <property type="match status" value="1"/>
</dbReference>
<evidence type="ECO:0000256" key="1">
    <source>
        <dbReference type="ARBA" id="ARBA00022516"/>
    </source>
</evidence>